<dbReference type="GO" id="GO:0008168">
    <property type="term" value="F:methyltransferase activity"/>
    <property type="evidence" value="ECO:0007669"/>
    <property type="project" value="UniProtKB-KW"/>
</dbReference>
<proteinExistence type="predicted"/>
<keyword evidence="1" id="KW-0808">Transferase</keyword>
<sequence length="217" mass="24006">MLNLGTCPAAKHLVLRSLLSGVLRRSAERRWKEMRRFDGRGRRVVVGSFAGHGGDGRPSDLALQAAAVRAASIRFLESHRPDPLLIDPYAGCFLSNGMAVEDETKVEYPMSGPSSSPCHYTLATKFIDDKLLSLVSGIDEVKQMALTHDPTGSSGLPEPSYLTFPQKMFSGWHSRSLSMWELKLQKPASMFIYLWSPMIYKHLYAMTVLMVAGEVSG</sequence>
<dbReference type="GO" id="GO:0032259">
    <property type="term" value="P:methylation"/>
    <property type="evidence" value="ECO:0007669"/>
    <property type="project" value="UniProtKB-KW"/>
</dbReference>
<evidence type="ECO:0000313" key="1">
    <source>
        <dbReference type="EMBL" id="JAT58221.1"/>
    </source>
</evidence>
<organism evidence="1">
    <name type="scientific">Anthurium amnicola</name>
    <dbReference type="NCBI Taxonomy" id="1678845"/>
    <lineage>
        <taxon>Eukaryota</taxon>
        <taxon>Viridiplantae</taxon>
        <taxon>Streptophyta</taxon>
        <taxon>Embryophyta</taxon>
        <taxon>Tracheophyta</taxon>
        <taxon>Spermatophyta</taxon>
        <taxon>Magnoliopsida</taxon>
        <taxon>Liliopsida</taxon>
        <taxon>Araceae</taxon>
        <taxon>Pothoideae</taxon>
        <taxon>Potheae</taxon>
        <taxon>Anthurium</taxon>
    </lineage>
</organism>
<name>A0A1D1YUC1_9ARAE</name>
<reference evidence="1" key="1">
    <citation type="submission" date="2015-07" db="EMBL/GenBank/DDBJ databases">
        <title>Transcriptome Assembly of Anthurium amnicola.</title>
        <authorList>
            <person name="Suzuki J."/>
        </authorList>
    </citation>
    <scope>NUCLEOTIDE SEQUENCE</scope>
</reference>
<protein>
    <submittedName>
        <fullName evidence="1">Putative S-adenosyl-L-methionine-dependent methyltransferase MSMEG_1480</fullName>
    </submittedName>
</protein>
<gene>
    <name evidence="1" type="primary">MSMEG_1480_3</name>
    <name evidence="1" type="ORF">g.64481</name>
</gene>
<dbReference type="AlphaFoldDB" id="A0A1D1YUC1"/>
<dbReference type="EMBL" id="GDJX01009715">
    <property type="protein sequence ID" value="JAT58221.1"/>
    <property type="molecule type" value="Transcribed_RNA"/>
</dbReference>
<dbReference type="Gene3D" id="3.40.50.150">
    <property type="entry name" value="Vaccinia Virus protein VP39"/>
    <property type="match status" value="1"/>
</dbReference>
<keyword evidence="1" id="KW-0489">Methyltransferase</keyword>
<accession>A0A1D1YUC1</accession>
<dbReference type="InterPro" id="IPR029063">
    <property type="entry name" value="SAM-dependent_MTases_sf"/>
</dbReference>